<accession>A0A5B7ZPQ7</accession>
<dbReference type="EMBL" id="CP040871">
    <property type="protein sequence ID" value="QDA56456.1"/>
    <property type="molecule type" value="Genomic_DNA"/>
</dbReference>
<dbReference type="AlphaFoldDB" id="A0A5B7ZPQ7"/>
<protein>
    <submittedName>
        <fullName evidence="2">Uncharacterized protein</fullName>
    </submittedName>
</protein>
<evidence type="ECO:0000313" key="3">
    <source>
        <dbReference type="Proteomes" id="UP000308149"/>
    </source>
</evidence>
<feature type="region of interest" description="Disordered" evidence="1">
    <location>
        <begin position="1"/>
        <end position="27"/>
    </location>
</feature>
<dbReference type="KEGG" id="thes:FHQ07_03590"/>
<sequence>MTLPEHKSIQRKELEMPKNSKSETEKAADKILVELTKHNEKLAQHLTKEINSKKQLSLDNFGRKLKKLQILAAIDRPLLEKIVSQLASQQGSSGKTTLLPKSMVSFIEHMPNLKNDEISHYKEVFGGNYTKL</sequence>
<keyword evidence="3" id="KW-1185">Reference proteome</keyword>
<evidence type="ECO:0000256" key="1">
    <source>
        <dbReference type="SAM" id="MobiDB-lite"/>
    </source>
</evidence>
<gene>
    <name evidence="2" type="ORF">FHQ07_03590</name>
</gene>
<dbReference type="RefSeq" id="WP_139715384.1">
    <property type="nucleotide sequence ID" value="NZ_CP040871.1"/>
</dbReference>
<name>A0A5B7ZPQ7_9GAMM</name>
<evidence type="ECO:0000313" key="2">
    <source>
        <dbReference type="EMBL" id="QDA56456.1"/>
    </source>
</evidence>
<organism evidence="2 3">
    <name type="scientific">Thermomonas aquatica</name>
    <dbReference type="NCBI Taxonomy" id="2202149"/>
    <lineage>
        <taxon>Bacteria</taxon>
        <taxon>Pseudomonadati</taxon>
        <taxon>Pseudomonadota</taxon>
        <taxon>Gammaproteobacteria</taxon>
        <taxon>Lysobacterales</taxon>
        <taxon>Lysobacteraceae</taxon>
        <taxon>Thermomonas</taxon>
    </lineage>
</organism>
<proteinExistence type="predicted"/>
<dbReference type="Proteomes" id="UP000308149">
    <property type="component" value="Chromosome"/>
</dbReference>
<reference evidence="2 3" key="1">
    <citation type="submission" date="2019-06" db="EMBL/GenBank/DDBJ databases">
        <title>Thermomonas aquatica sp. nov., isolated from an industrial wastewater treatment plant.</title>
        <authorList>
            <person name="Jeon J.H."/>
            <person name="Park D.-S."/>
        </authorList>
    </citation>
    <scope>NUCLEOTIDE SEQUENCE [LARGE SCALE GENOMIC DNA]</scope>
    <source>
        <strain evidence="2 3">SY21</strain>
    </source>
</reference>